<evidence type="ECO:0000313" key="2">
    <source>
        <dbReference type="EMBL" id="KAH0820638.1"/>
    </source>
</evidence>
<keyword evidence="3" id="KW-1185">Reference proteome</keyword>
<name>A0A8J6HW54_TENMO</name>
<feature type="region of interest" description="Disordered" evidence="1">
    <location>
        <begin position="70"/>
        <end position="140"/>
    </location>
</feature>
<gene>
    <name evidence="2" type="ORF">GEV33_002153</name>
</gene>
<comment type="caution">
    <text evidence="2">The sequence shown here is derived from an EMBL/GenBank/DDBJ whole genome shotgun (WGS) entry which is preliminary data.</text>
</comment>
<protein>
    <submittedName>
        <fullName evidence="2">Uncharacterized protein</fullName>
    </submittedName>
</protein>
<evidence type="ECO:0000313" key="3">
    <source>
        <dbReference type="Proteomes" id="UP000719412"/>
    </source>
</evidence>
<feature type="compositionally biased region" description="Acidic residues" evidence="1">
    <location>
        <begin position="124"/>
        <end position="140"/>
    </location>
</feature>
<dbReference type="Proteomes" id="UP000719412">
    <property type="component" value="Unassembled WGS sequence"/>
</dbReference>
<proteinExistence type="predicted"/>
<dbReference type="AlphaFoldDB" id="A0A8J6HW54"/>
<accession>A0A8J6HW54</accession>
<organism evidence="2 3">
    <name type="scientific">Tenebrio molitor</name>
    <name type="common">Yellow mealworm beetle</name>
    <dbReference type="NCBI Taxonomy" id="7067"/>
    <lineage>
        <taxon>Eukaryota</taxon>
        <taxon>Metazoa</taxon>
        <taxon>Ecdysozoa</taxon>
        <taxon>Arthropoda</taxon>
        <taxon>Hexapoda</taxon>
        <taxon>Insecta</taxon>
        <taxon>Pterygota</taxon>
        <taxon>Neoptera</taxon>
        <taxon>Endopterygota</taxon>
        <taxon>Coleoptera</taxon>
        <taxon>Polyphaga</taxon>
        <taxon>Cucujiformia</taxon>
        <taxon>Tenebrionidae</taxon>
        <taxon>Tenebrio</taxon>
    </lineage>
</organism>
<sequence>MCTETVVPTYIESMPHKDRGKQLQQYEIRISSNGDYATRQKSEVAISRVRVYDAPPGTMNDMLEDIRQAQKPKTTRKKKLQVEPSKSVSSVDLIFDENEQSPSTSKTHTKTKKRKRVEEQTKTDEDDNENSYESETEQDQDNLFEELDHENTKPAESFSSNHTQVRKSDKYYLGQVLGIDDDPHCDKGVFRVNFMRPNRKMRNTFVFPVKADIADVEKEVQNTCVSHHDHTPLKQEPRNETTNESTLQAASCIQLISESVLPTINNANMPTMPTSRNRILLPSLYSL</sequence>
<reference evidence="2" key="2">
    <citation type="submission" date="2021-08" db="EMBL/GenBank/DDBJ databases">
        <authorList>
            <person name="Eriksson T."/>
        </authorList>
    </citation>
    <scope>NUCLEOTIDE SEQUENCE</scope>
    <source>
        <strain evidence="2">Stoneville</strain>
        <tissue evidence="2">Whole head</tissue>
    </source>
</reference>
<evidence type="ECO:0000256" key="1">
    <source>
        <dbReference type="SAM" id="MobiDB-lite"/>
    </source>
</evidence>
<dbReference type="EMBL" id="JABDTM020011313">
    <property type="protein sequence ID" value="KAH0820638.1"/>
    <property type="molecule type" value="Genomic_DNA"/>
</dbReference>
<reference evidence="2" key="1">
    <citation type="journal article" date="2020" name="J Insects Food Feed">
        <title>The yellow mealworm (Tenebrio molitor) genome: a resource for the emerging insects as food and feed industry.</title>
        <authorList>
            <person name="Eriksson T."/>
            <person name="Andere A."/>
            <person name="Kelstrup H."/>
            <person name="Emery V."/>
            <person name="Picard C."/>
        </authorList>
    </citation>
    <scope>NUCLEOTIDE SEQUENCE</scope>
    <source>
        <strain evidence="2">Stoneville</strain>
        <tissue evidence="2">Whole head</tissue>
    </source>
</reference>